<sequence length="66" mass="7252">MRRFTAQPPRGSGKIDNPDPRSPFPRMAGRCGVDHEPRACRPPPRRADHGESKKCCGGPKKTEGRG</sequence>
<reference evidence="2" key="1">
    <citation type="submission" date="2014-09" db="EMBL/GenBank/DDBJ databases">
        <authorList>
            <person name="Magalhaes I.L.F."/>
            <person name="Oliveira U."/>
            <person name="Santos F.R."/>
            <person name="Vidigal T.H.D.A."/>
            <person name="Brescovit A.D."/>
            <person name="Santos A.J."/>
        </authorList>
    </citation>
    <scope>NUCLEOTIDE SEQUENCE</scope>
    <source>
        <tissue evidence="2">Shoot tissue taken approximately 20 cm above the soil surface</tissue>
    </source>
</reference>
<protein>
    <submittedName>
        <fullName evidence="2">Uncharacterized protein</fullName>
    </submittedName>
</protein>
<dbReference type="AlphaFoldDB" id="A0A0A9G067"/>
<organism evidence="2">
    <name type="scientific">Arundo donax</name>
    <name type="common">Giant reed</name>
    <name type="synonym">Donax arundinaceus</name>
    <dbReference type="NCBI Taxonomy" id="35708"/>
    <lineage>
        <taxon>Eukaryota</taxon>
        <taxon>Viridiplantae</taxon>
        <taxon>Streptophyta</taxon>
        <taxon>Embryophyta</taxon>
        <taxon>Tracheophyta</taxon>
        <taxon>Spermatophyta</taxon>
        <taxon>Magnoliopsida</taxon>
        <taxon>Liliopsida</taxon>
        <taxon>Poales</taxon>
        <taxon>Poaceae</taxon>
        <taxon>PACMAD clade</taxon>
        <taxon>Arundinoideae</taxon>
        <taxon>Arundineae</taxon>
        <taxon>Arundo</taxon>
    </lineage>
</organism>
<feature type="compositionally biased region" description="Basic and acidic residues" evidence="1">
    <location>
        <begin position="32"/>
        <end position="66"/>
    </location>
</feature>
<proteinExistence type="predicted"/>
<name>A0A0A9G067_ARUDO</name>
<evidence type="ECO:0000256" key="1">
    <source>
        <dbReference type="SAM" id="MobiDB-lite"/>
    </source>
</evidence>
<accession>A0A0A9G067</accession>
<dbReference type="EMBL" id="GBRH01179984">
    <property type="protein sequence ID" value="JAE17912.1"/>
    <property type="molecule type" value="Transcribed_RNA"/>
</dbReference>
<reference evidence="2" key="2">
    <citation type="journal article" date="2015" name="Data Brief">
        <title>Shoot transcriptome of the giant reed, Arundo donax.</title>
        <authorList>
            <person name="Barrero R.A."/>
            <person name="Guerrero F.D."/>
            <person name="Moolhuijzen P."/>
            <person name="Goolsby J.A."/>
            <person name="Tidwell J."/>
            <person name="Bellgard S.E."/>
            <person name="Bellgard M.I."/>
        </authorList>
    </citation>
    <scope>NUCLEOTIDE SEQUENCE</scope>
    <source>
        <tissue evidence="2">Shoot tissue taken approximately 20 cm above the soil surface</tissue>
    </source>
</reference>
<feature type="region of interest" description="Disordered" evidence="1">
    <location>
        <begin position="1"/>
        <end position="66"/>
    </location>
</feature>
<evidence type="ECO:0000313" key="2">
    <source>
        <dbReference type="EMBL" id="JAE17912.1"/>
    </source>
</evidence>